<feature type="region of interest" description="Disordered" evidence="1">
    <location>
        <begin position="102"/>
        <end position="125"/>
    </location>
</feature>
<name>A0ABT4A751_9BACT</name>
<evidence type="ECO:0000313" key="4">
    <source>
        <dbReference type="Proteomes" id="UP001207654"/>
    </source>
</evidence>
<reference evidence="3 4" key="1">
    <citation type="submission" date="2022-11" db="EMBL/GenBank/DDBJ databases">
        <title>Minimal conservation of predation-associated metabolite biosynthetic gene clusters underscores biosynthetic potential of Myxococcota including descriptions for ten novel species: Archangium lansinium sp. nov., Myxococcus landrumus sp. nov., Nannocystis bai.</title>
        <authorList>
            <person name="Ahearne A."/>
            <person name="Stevens C."/>
            <person name="Phillips K."/>
        </authorList>
    </citation>
    <scope>NUCLEOTIDE SEQUENCE [LARGE SCALE GENOMIC DNA]</scope>
    <source>
        <strain evidence="3 4">MIWBW</strain>
    </source>
</reference>
<feature type="transmembrane region" description="Helical" evidence="2">
    <location>
        <begin position="73"/>
        <end position="91"/>
    </location>
</feature>
<protein>
    <recommendedName>
        <fullName evidence="5">Zinc-finger domain-containing protein</fullName>
    </recommendedName>
</protein>
<dbReference type="EMBL" id="JAPNKA010000001">
    <property type="protein sequence ID" value="MCY1077457.1"/>
    <property type="molecule type" value="Genomic_DNA"/>
</dbReference>
<evidence type="ECO:0000313" key="3">
    <source>
        <dbReference type="EMBL" id="MCY1077457.1"/>
    </source>
</evidence>
<keyword evidence="2" id="KW-1133">Transmembrane helix</keyword>
<comment type="caution">
    <text evidence="3">The sequence shown here is derived from an EMBL/GenBank/DDBJ whole genome shotgun (WGS) entry which is preliminary data.</text>
</comment>
<evidence type="ECO:0000256" key="2">
    <source>
        <dbReference type="SAM" id="Phobius"/>
    </source>
</evidence>
<evidence type="ECO:0000256" key="1">
    <source>
        <dbReference type="SAM" id="MobiDB-lite"/>
    </source>
</evidence>
<keyword evidence="2" id="KW-0472">Membrane</keyword>
<organism evidence="3 4">
    <name type="scientific">Archangium lansingense</name>
    <dbReference type="NCBI Taxonomy" id="2995310"/>
    <lineage>
        <taxon>Bacteria</taxon>
        <taxon>Pseudomonadati</taxon>
        <taxon>Myxococcota</taxon>
        <taxon>Myxococcia</taxon>
        <taxon>Myxococcales</taxon>
        <taxon>Cystobacterineae</taxon>
        <taxon>Archangiaceae</taxon>
        <taxon>Archangium</taxon>
    </lineage>
</organism>
<evidence type="ECO:0008006" key="5">
    <source>
        <dbReference type="Google" id="ProtNLM"/>
    </source>
</evidence>
<accession>A0ABT4A751</accession>
<keyword evidence="2" id="KW-0812">Transmembrane</keyword>
<dbReference type="RefSeq" id="WP_267536287.1">
    <property type="nucleotide sequence ID" value="NZ_JAPNKA010000001.1"/>
</dbReference>
<gene>
    <name evidence="3" type="ORF">OV287_23590</name>
</gene>
<proteinExistence type="predicted"/>
<dbReference type="Proteomes" id="UP001207654">
    <property type="component" value="Unassembled WGS sequence"/>
</dbReference>
<sequence length="192" mass="20637">MSCQDFAAALVDERLPRPPGFQAHLETCASCRALAGLHASATSLRLPDPPAPAHVSREAILGEVRRRQHRRRMMASATATAAVVALVLLVAPRVRTPVPFETEQGVGGPIEGSLRAGEPVGEERVGQGSEVVSVEVLFDEVYGYTRTNPSVEDETYQPFGVLAAWVRPPDVTALDSEPFQTALAAFHVSQSR</sequence>
<keyword evidence="4" id="KW-1185">Reference proteome</keyword>